<dbReference type="AlphaFoldDB" id="A0A328ARB7"/>
<reference evidence="3" key="1">
    <citation type="submission" date="2018-05" db="EMBL/GenBank/DDBJ databases">
        <authorList>
            <person name="Li X."/>
        </authorList>
    </citation>
    <scope>NUCLEOTIDE SEQUENCE [LARGE SCALE GENOMIC DNA]</scope>
    <source>
        <strain evidence="3">YIM 73061</strain>
    </source>
</reference>
<keyword evidence="3" id="KW-1185">Reference proteome</keyword>
<name>A0A328ARB7_9CAUL</name>
<evidence type="ECO:0000313" key="2">
    <source>
        <dbReference type="EMBL" id="RAK57582.1"/>
    </source>
</evidence>
<dbReference type="EMBL" id="QFYR01000001">
    <property type="protein sequence ID" value="RAK57582.1"/>
    <property type="molecule type" value="Genomic_DNA"/>
</dbReference>
<keyword evidence="1" id="KW-1133">Transmembrane helix</keyword>
<evidence type="ECO:0008006" key="4">
    <source>
        <dbReference type="Google" id="ProtNLM"/>
    </source>
</evidence>
<comment type="caution">
    <text evidence="2">The sequence shown here is derived from an EMBL/GenBank/DDBJ whole genome shotgun (WGS) entry which is preliminary data.</text>
</comment>
<keyword evidence="1" id="KW-0812">Transmembrane</keyword>
<accession>A0A328ARB7</accession>
<organism evidence="2 3">
    <name type="scientific">Phenylobacterium deserti</name>
    <dbReference type="NCBI Taxonomy" id="1914756"/>
    <lineage>
        <taxon>Bacteria</taxon>
        <taxon>Pseudomonadati</taxon>
        <taxon>Pseudomonadota</taxon>
        <taxon>Alphaproteobacteria</taxon>
        <taxon>Caulobacterales</taxon>
        <taxon>Caulobacteraceae</taxon>
        <taxon>Phenylobacterium</taxon>
    </lineage>
</organism>
<protein>
    <recommendedName>
        <fullName evidence="4">DUF2474 domain-containing protein</fullName>
    </recommendedName>
</protein>
<gene>
    <name evidence="2" type="ORF">DJ018_06540</name>
</gene>
<sequence>MAQPDPAGHQHLRGRRAALQPGVPVGGHARAAARAAGLCRLHLLGLPRKDRRRRGLRPLNQRLRRLLWFVGLYLASLLTFGAAVYLFRALIHRG</sequence>
<keyword evidence="1" id="KW-0472">Membrane</keyword>
<dbReference type="Proteomes" id="UP000249725">
    <property type="component" value="Unassembled WGS sequence"/>
</dbReference>
<evidence type="ECO:0000256" key="1">
    <source>
        <dbReference type="SAM" id="Phobius"/>
    </source>
</evidence>
<proteinExistence type="predicted"/>
<evidence type="ECO:0000313" key="3">
    <source>
        <dbReference type="Proteomes" id="UP000249725"/>
    </source>
</evidence>
<feature type="transmembrane region" description="Helical" evidence="1">
    <location>
        <begin position="66"/>
        <end position="87"/>
    </location>
</feature>